<dbReference type="Proteomes" id="UP001575181">
    <property type="component" value="Unassembled WGS sequence"/>
</dbReference>
<evidence type="ECO:0000313" key="1">
    <source>
        <dbReference type="EMBL" id="MFA9460647.1"/>
    </source>
</evidence>
<comment type="caution">
    <text evidence="1">The sequence shown here is derived from an EMBL/GenBank/DDBJ whole genome shotgun (WGS) entry which is preliminary data.</text>
</comment>
<dbReference type="RefSeq" id="WP_373655428.1">
    <property type="nucleotide sequence ID" value="NZ_JBGUAW010000004.1"/>
</dbReference>
<sequence length="63" mass="7525">MRARNRMPRFAYLGSIGVALVSAIAVPFWMSRRSRRGERGYLLRRKGHYFNRKGHLRRGHLFH</sequence>
<reference evidence="1 2" key="1">
    <citation type="submission" date="2024-08" db="EMBL/GenBank/DDBJ databases">
        <title>Whole-genome sequencing of halo(alkali)philic microorganisms from hypersaline lakes.</title>
        <authorList>
            <person name="Sorokin D.Y."/>
            <person name="Merkel A.Y."/>
            <person name="Messina E."/>
            <person name="Yakimov M."/>
        </authorList>
    </citation>
    <scope>NUCLEOTIDE SEQUENCE [LARGE SCALE GENOMIC DNA]</scope>
    <source>
        <strain evidence="1 2">Cl-TMA</strain>
    </source>
</reference>
<protein>
    <submittedName>
        <fullName evidence="1">Uncharacterized protein</fullName>
    </submittedName>
</protein>
<organism evidence="1 2">
    <name type="scientific">Thiohalorhabdus methylotrophus</name>
    <dbReference type="NCBI Taxonomy" id="3242694"/>
    <lineage>
        <taxon>Bacteria</taxon>
        <taxon>Pseudomonadati</taxon>
        <taxon>Pseudomonadota</taxon>
        <taxon>Gammaproteobacteria</taxon>
        <taxon>Thiohalorhabdales</taxon>
        <taxon>Thiohalorhabdaceae</taxon>
        <taxon>Thiohalorhabdus</taxon>
    </lineage>
</organism>
<name>A0ABV4TTQ0_9GAMM</name>
<gene>
    <name evidence="1" type="ORF">ACERLL_07385</name>
</gene>
<proteinExistence type="predicted"/>
<accession>A0ABV4TTQ0</accession>
<evidence type="ECO:0000313" key="2">
    <source>
        <dbReference type="Proteomes" id="UP001575181"/>
    </source>
</evidence>
<keyword evidence="2" id="KW-1185">Reference proteome</keyword>
<dbReference type="EMBL" id="JBGUAW010000004">
    <property type="protein sequence ID" value="MFA9460647.1"/>
    <property type="molecule type" value="Genomic_DNA"/>
</dbReference>